<dbReference type="Gene3D" id="1.10.8.430">
    <property type="entry name" value="Helical domain of apoptotic protease-activating factors"/>
    <property type="match status" value="1"/>
</dbReference>
<protein>
    <submittedName>
        <fullName evidence="5">Disease resistance protein At5g47280</fullName>
    </submittedName>
</protein>
<dbReference type="GO" id="GO:0043531">
    <property type="term" value="F:ADP binding"/>
    <property type="evidence" value="ECO:0007669"/>
    <property type="project" value="InterPro"/>
</dbReference>
<dbReference type="PANTHER" id="PTHR36766:SF3">
    <property type="entry name" value="RPW8 DOMAIN-CONTAINING PROTEIN"/>
    <property type="match status" value="1"/>
</dbReference>
<dbReference type="GeneID" id="104607015"/>
<dbReference type="Gene3D" id="1.10.10.10">
    <property type="entry name" value="Winged helix-like DNA-binding domain superfamily/Winged helix DNA-binding domain"/>
    <property type="match status" value="1"/>
</dbReference>
<evidence type="ECO:0000256" key="1">
    <source>
        <dbReference type="ARBA" id="ARBA00008894"/>
    </source>
</evidence>
<dbReference type="Gene3D" id="3.80.10.10">
    <property type="entry name" value="Ribonuclease Inhibitor"/>
    <property type="match status" value="1"/>
</dbReference>
<accession>A0A1U8B4U8</accession>
<dbReference type="SUPFAM" id="SSF52540">
    <property type="entry name" value="P-loop containing nucleoside triphosphate hydrolases"/>
    <property type="match status" value="1"/>
</dbReference>
<name>A0A1U8B4U8_NELNU</name>
<dbReference type="InterPro" id="IPR032675">
    <property type="entry name" value="LRR_dom_sf"/>
</dbReference>
<dbReference type="PRINTS" id="PR00364">
    <property type="entry name" value="DISEASERSIST"/>
</dbReference>
<proteinExistence type="inferred from homology"/>
<evidence type="ECO:0000256" key="3">
    <source>
        <dbReference type="ARBA" id="ARBA00022821"/>
    </source>
</evidence>
<sequence length="817" mass="93223">MAASLLDGAAVGAVASELLKLIIEETKKAVQFRQHLERLKSTLADVKPVVERGKALGDQLTDRPRPNVVKLVEQLNKGKKFVTECETIPKWNYIKKYKYSKRFIKLDESLRSFFQLDAQADIWCITQEIMVELKELTHRVGGLSLGERNGGGGFNNSNLCAVPGLPSLTVGLDVPLKELKIELFEEGVTVVVLSAPGGCGKTTLASRLCHDQEVRGLFKENVFFLTISSTPDLKTIVQRLYEQVTGGSPIKFQNEEDAIKQLEDKMKNKLDDMLVILDDVWSESVVDKFLFRTERYKLLVTSRMRFPSKPTHDMKMLSHEDAKKLFCHEAFSQIENQECEMIDSELVDKIVKGCKGYPLVLKVIASSLKQKKTIIWHNMERKLSNSCFNFDMNKEILNRLATSLDFEDDTVRECFLDFGSFPEDQRIPVSVLIDMWTELYELDGDDAYVNLLELHTRNLLNLVGTTGQDVSELFGYFNKQYVVQHDLLRDLAIYQGKEQKKDIKKSKRLLMERREDALPKSWHVETDESFSARLVSILTGEKFSSRWCHMQLPEAEVLILDFLETNYSLPSFMENMGKMKVLIITNNGLRHAKLCNLEALHHLSQLKRIRLEKISVPSLSDIAVSLKNLQKISLVMCKVGQALRKCSIKIPIMLPNLTELEIDYCDDLVELPLGICDAVHLEKISITNCHSLSTLPEEIGRMKELKVLRLHACTELMELPQSIGGLQKLVFLDISDCVSLKRLPREMGELKELRKLDMRRCPVKELPRLASGLQNLDTVICDEETAFLWEPLQPHLSKLKIKKINDEKSLDWLGNLK</sequence>
<evidence type="ECO:0000256" key="2">
    <source>
        <dbReference type="ARBA" id="ARBA00022737"/>
    </source>
</evidence>
<dbReference type="FunCoup" id="A0A1U8B4U8">
    <property type="interactions" value="400"/>
</dbReference>
<gene>
    <name evidence="5" type="primary">LOC104607015</name>
</gene>
<dbReference type="SUPFAM" id="SSF52047">
    <property type="entry name" value="RNI-like"/>
    <property type="match status" value="1"/>
</dbReference>
<dbReference type="InterPro" id="IPR042197">
    <property type="entry name" value="Apaf_helical"/>
</dbReference>
<organism evidence="4 5">
    <name type="scientific">Nelumbo nucifera</name>
    <name type="common">Sacred lotus</name>
    <dbReference type="NCBI Taxonomy" id="4432"/>
    <lineage>
        <taxon>Eukaryota</taxon>
        <taxon>Viridiplantae</taxon>
        <taxon>Streptophyta</taxon>
        <taxon>Embryophyta</taxon>
        <taxon>Tracheophyta</taxon>
        <taxon>Spermatophyta</taxon>
        <taxon>Magnoliopsida</taxon>
        <taxon>Proteales</taxon>
        <taxon>Nelumbonaceae</taxon>
        <taxon>Nelumbo</taxon>
    </lineage>
</organism>
<dbReference type="PANTHER" id="PTHR36766">
    <property type="entry name" value="PLANT BROAD-SPECTRUM MILDEW RESISTANCE PROTEIN RPW8"/>
    <property type="match status" value="1"/>
</dbReference>
<comment type="similarity">
    <text evidence="1">Belongs to the disease resistance NB-LRR family.</text>
</comment>
<dbReference type="OrthoDB" id="2016095at2759"/>
<dbReference type="AlphaFoldDB" id="A0A1U8B4U8"/>
<dbReference type="GO" id="GO:0006952">
    <property type="term" value="P:defense response"/>
    <property type="evidence" value="ECO:0007669"/>
    <property type="project" value="UniProtKB-KW"/>
</dbReference>
<dbReference type="Pfam" id="PF05659">
    <property type="entry name" value="RPW8"/>
    <property type="match status" value="1"/>
</dbReference>
<dbReference type="InterPro" id="IPR036388">
    <property type="entry name" value="WH-like_DNA-bd_sf"/>
</dbReference>
<dbReference type="Gene3D" id="3.40.50.300">
    <property type="entry name" value="P-loop containing nucleotide triphosphate hydrolases"/>
    <property type="match status" value="1"/>
</dbReference>
<evidence type="ECO:0000313" key="4">
    <source>
        <dbReference type="Proteomes" id="UP000189703"/>
    </source>
</evidence>
<reference evidence="5" key="1">
    <citation type="submission" date="2025-08" db="UniProtKB">
        <authorList>
            <consortium name="RefSeq"/>
        </authorList>
    </citation>
    <scope>IDENTIFICATION</scope>
</reference>
<dbReference type="Pfam" id="PF00931">
    <property type="entry name" value="NB-ARC"/>
    <property type="match status" value="1"/>
</dbReference>
<dbReference type="KEGG" id="nnu:104607015"/>
<dbReference type="eggNOG" id="ENOG502QSSA">
    <property type="taxonomic scope" value="Eukaryota"/>
</dbReference>
<keyword evidence="4" id="KW-1185">Reference proteome</keyword>
<dbReference type="RefSeq" id="XP_010270809.1">
    <property type="nucleotide sequence ID" value="XM_010272507.2"/>
</dbReference>
<dbReference type="PROSITE" id="PS51153">
    <property type="entry name" value="RPW8"/>
    <property type="match status" value="1"/>
</dbReference>
<dbReference type="OMA" id="DISDCIN"/>
<dbReference type="InterPro" id="IPR002182">
    <property type="entry name" value="NB-ARC"/>
</dbReference>
<dbReference type="Proteomes" id="UP000189703">
    <property type="component" value="Unplaced"/>
</dbReference>
<evidence type="ECO:0000313" key="5">
    <source>
        <dbReference type="RefSeq" id="XP_010270809.1"/>
    </source>
</evidence>
<keyword evidence="3" id="KW-0611">Plant defense</keyword>
<keyword evidence="2" id="KW-0677">Repeat</keyword>
<dbReference type="InterPro" id="IPR027417">
    <property type="entry name" value="P-loop_NTPase"/>
</dbReference>
<dbReference type="InterPro" id="IPR008808">
    <property type="entry name" value="Powdery_mildew-R_dom"/>
</dbReference>